<dbReference type="Proteomes" id="UP000281128">
    <property type="component" value="Unassembled WGS sequence"/>
</dbReference>
<dbReference type="InterPro" id="IPR036188">
    <property type="entry name" value="FAD/NAD-bd_sf"/>
</dbReference>
<dbReference type="EMBL" id="RAPE01000001">
    <property type="protein sequence ID" value="RKF16731.1"/>
    <property type="molecule type" value="Genomic_DNA"/>
</dbReference>
<dbReference type="Pfam" id="PF13450">
    <property type="entry name" value="NAD_binding_8"/>
    <property type="match status" value="1"/>
</dbReference>
<proteinExistence type="predicted"/>
<evidence type="ECO:0000313" key="1">
    <source>
        <dbReference type="EMBL" id="RKF16731.1"/>
    </source>
</evidence>
<dbReference type="PANTHER" id="PTHR10668">
    <property type="entry name" value="PHYTOENE DEHYDROGENASE"/>
    <property type="match status" value="1"/>
</dbReference>
<dbReference type="AlphaFoldDB" id="A0A3A8B4M9"/>
<evidence type="ECO:0000313" key="2">
    <source>
        <dbReference type="Proteomes" id="UP000281128"/>
    </source>
</evidence>
<accession>A0A3A8B4M9</accession>
<dbReference type="Gene3D" id="3.50.50.60">
    <property type="entry name" value="FAD/NAD(P)-binding domain"/>
    <property type="match status" value="2"/>
</dbReference>
<reference evidence="1 2" key="1">
    <citation type="submission" date="2018-09" db="EMBL/GenBank/DDBJ databases">
        <title>Roseovarius spongiae sp. nov., isolated from a marine sponge.</title>
        <authorList>
            <person name="Zhuang L."/>
            <person name="Luo L."/>
        </authorList>
    </citation>
    <scope>NUCLEOTIDE SEQUENCE [LARGE SCALE GENOMIC DNA]</scope>
    <source>
        <strain evidence="1 2">HN-E21</strain>
    </source>
</reference>
<name>A0A3A8B4M9_9RHOB</name>
<gene>
    <name evidence="1" type="ORF">D6850_04115</name>
</gene>
<organism evidence="1 2">
    <name type="scientific">Roseovarius spongiae</name>
    <dbReference type="NCBI Taxonomy" id="2320272"/>
    <lineage>
        <taxon>Bacteria</taxon>
        <taxon>Pseudomonadati</taxon>
        <taxon>Pseudomonadota</taxon>
        <taxon>Alphaproteobacteria</taxon>
        <taxon>Rhodobacterales</taxon>
        <taxon>Roseobacteraceae</taxon>
        <taxon>Roseovarius</taxon>
    </lineage>
</organism>
<dbReference type="PANTHER" id="PTHR10668:SF103">
    <property type="entry name" value="PYRIDINE NUCLEOTIDE-DISULFIDE OXIDOREDUCTASE DOMAIN-CONTAINING PROTEIN 2"/>
    <property type="match status" value="1"/>
</dbReference>
<dbReference type="SUPFAM" id="SSF51905">
    <property type="entry name" value="FAD/NAD(P)-binding domain"/>
    <property type="match status" value="1"/>
</dbReference>
<dbReference type="RefSeq" id="WP_121164021.1">
    <property type="nucleotide sequence ID" value="NZ_RAPE01000001.1"/>
</dbReference>
<sequence>MSGADAIVIGAGINGLTAATVLVRAGRSVCVLEAAAQVGGMANPRIAHFLYNLSPLVRADLGLGRRDWPFATHPLPSVALDPGGRHVVLRGDEARLAGGGTPPEANAWRDMHARLTRYGAVLRQLAEAAPPGLEGGLTSAAGLKQMLRLGWFGIAMKRLGRRDMREFMRVLLSNAYDMILDEMPDGPLAGLLAADAVRGGAVGPRQPGTVLSLIYRMGHGGAVSLPAGGMATVTGAFERAARDAGCRIETGAQVTQIVIEGDAVRGVETADGRRFDAPLVLGSGGAAATCALAGPAHFDIEAQRRLRNIRARGTAAKLNLTLDALPEISGLPADLMGARMVLAPRADYVERAMNAAKYGEISDAPVIEMVIPSLTDATLARNGGHVLSAIVQCAPHDLSGGWNDAARDRLRDRALAALAEVAPGLPDLVTEAEVITPADIEAETGAPGGHWHHGELSLDQILTLRPASGMGRYAIGPNGLFLCGAGAHPGGDVMGLAGRNAARAALGAEGGR</sequence>
<dbReference type="OrthoDB" id="9774675at2"/>
<keyword evidence="2" id="KW-1185">Reference proteome</keyword>
<protein>
    <submittedName>
        <fullName evidence="1">NAD(P)/FAD-dependent oxidoreductase</fullName>
    </submittedName>
</protein>
<comment type="caution">
    <text evidence="1">The sequence shown here is derived from an EMBL/GenBank/DDBJ whole genome shotgun (WGS) entry which is preliminary data.</text>
</comment>